<protein>
    <submittedName>
        <fullName evidence="1">Uncharacterized protein</fullName>
    </submittedName>
</protein>
<sequence length="127" mass="14343">MPNFSLGLALGLTQEFQEGDEKIDEEGCYDSKATGDDNNILGIKDDEEGRRDVGKWFKKPSMYASSPYNQKKKNLEEPTFDVIDNMNLVANFSRAYRDALDELKLLLSSYVMSVNHKSTLNLEGVQP</sequence>
<keyword evidence="2" id="KW-1185">Reference proteome</keyword>
<comment type="caution">
    <text evidence="1">The sequence shown here is derived from an EMBL/GenBank/DDBJ whole genome shotgun (WGS) entry which is preliminary data.</text>
</comment>
<dbReference type="AlphaFoldDB" id="A0AAU9N627"/>
<dbReference type="Proteomes" id="UP001157418">
    <property type="component" value="Unassembled WGS sequence"/>
</dbReference>
<reference evidence="1 2" key="1">
    <citation type="submission" date="2022-01" db="EMBL/GenBank/DDBJ databases">
        <authorList>
            <person name="Xiong W."/>
            <person name="Schranz E."/>
        </authorList>
    </citation>
    <scope>NUCLEOTIDE SEQUENCE [LARGE SCALE GENOMIC DNA]</scope>
</reference>
<proteinExistence type="predicted"/>
<dbReference type="EMBL" id="CAKMRJ010003334">
    <property type="protein sequence ID" value="CAH1433256.1"/>
    <property type="molecule type" value="Genomic_DNA"/>
</dbReference>
<name>A0AAU9N627_9ASTR</name>
<evidence type="ECO:0000313" key="2">
    <source>
        <dbReference type="Proteomes" id="UP001157418"/>
    </source>
</evidence>
<organism evidence="1 2">
    <name type="scientific">Lactuca virosa</name>
    <dbReference type="NCBI Taxonomy" id="75947"/>
    <lineage>
        <taxon>Eukaryota</taxon>
        <taxon>Viridiplantae</taxon>
        <taxon>Streptophyta</taxon>
        <taxon>Embryophyta</taxon>
        <taxon>Tracheophyta</taxon>
        <taxon>Spermatophyta</taxon>
        <taxon>Magnoliopsida</taxon>
        <taxon>eudicotyledons</taxon>
        <taxon>Gunneridae</taxon>
        <taxon>Pentapetalae</taxon>
        <taxon>asterids</taxon>
        <taxon>campanulids</taxon>
        <taxon>Asterales</taxon>
        <taxon>Asteraceae</taxon>
        <taxon>Cichorioideae</taxon>
        <taxon>Cichorieae</taxon>
        <taxon>Lactucinae</taxon>
        <taxon>Lactuca</taxon>
    </lineage>
</organism>
<gene>
    <name evidence="1" type="ORF">LVIROSA_LOCUS19853</name>
</gene>
<accession>A0AAU9N627</accession>
<evidence type="ECO:0000313" key="1">
    <source>
        <dbReference type="EMBL" id="CAH1433256.1"/>
    </source>
</evidence>